<dbReference type="EMBL" id="KB302988">
    <property type="protein sequence ID" value="ELU03682.1"/>
    <property type="molecule type" value="Genomic_DNA"/>
</dbReference>
<dbReference type="PROSITE" id="PS50228">
    <property type="entry name" value="SUEL_LECTIN"/>
    <property type="match status" value="1"/>
</dbReference>
<dbReference type="CDD" id="cd22823">
    <property type="entry name" value="Gal_Rha_Lectin"/>
    <property type="match status" value="1"/>
</dbReference>
<reference evidence="3 5" key="2">
    <citation type="journal article" date="2013" name="Nature">
        <title>Insights into bilaterian evolution from three spiralian genomes.</title>
        <authorList>
            <person name="Simakov O."/>
            <person name="Marletaz F."/>
            <person name="Cho S.J."/>
            <person name="Edsinger-Gonzales E."/>
            <person name="Havlak P."/>
            <person name="Hellsten U."/>
            <person name="Kuo D.H."/>
            <person name="Larsson T."/>
            <person name="Lv J."/>
            <person name="Arendt D."/>
            <person name="Savage R."/>
            <person name="Osoegawa K."/>
            <person name="de Jong P."/>
            <person name="Grimwood J."/>
            <person name="Chapman J.A."/>
            <person name="Shapiro H."/>
            <person name="Aerts A."/>
            <person name="Otillar R.P."/>
            <person name="Terry A.Y."/>
            <person name="Boore J.L."/>
            <person name="Grigoriev I.V."/>
            <person name="Lindberg D.R."/>
            <person name="Seaver E.C."/>
            <person name="Weisblat D.A."/>
            <person name="Putnam N.H."/>
            <person name="Rokhsar D.S."/>
        </authorList>
    </citation>
    <scope>NUCLEOTIDE SEQUENCE</scope>
    <source>
        <strain evidence="3 5">I ESC-2004</strain>
    </source>
</reference>
<keyword evidence="1" id="KW-1133">Transmembrane helix</keyword>
<dbReference type="GO" id="GO:0030246">
    <property type="term" value="F:carbohydrate binding"/>
    <property type="evidence" value="ECO:0007669"/>
    <property type="project" value="InterPro"/>
</dbReference>
<proteinExistence type="predicted"/>
<keyword evidence="5" id="KW-1185">Reference proteome</keyword>
<feature type="transmembrane region" description="Helical" evidence="1">
    <location>
        <begin position="325"/>
        <end position="348"/>
    </location>
</feature>
<gene>
    <name evidence="3" type="ORF">CAPTEDRAFT_225483</name>
</gene>
<dbReference type="OMA" id="NAWNDSV"/>
<feature type="domain" description="SUEL-type lectin" evidence="2">
    <location>
        <begin position="24"/>
        <end position="113"/>
    </location>
</feature>
<evidence type="ECO:0000259" key="2">
    <source>
        <dbReference type="PROSITE" id="PS50228"/>
    </source>
</evidence>
<keyword evidence="1" id="KW-0812">Transmembrane</keyword>
<organism evidence="3">
    <name type="scientific">Capitella teleta</name>
    <name type="common">Polychaete worm</name>
    <dbReference type="NCBI Taxonomy" id="283909"/>
    <lineage>
        <taxon>Eukaryota</taxon>
        <taxon>Metazoa</taxon>
        <taxon>Spiralia</taxon>
        <taxon>Lophotrochozoa</taxon>
        <taxon>Annelida</taxon>
        <taxon>Polychaeta</taxon>
        <taxon>Sedentaria</taxon>
        <taxon>Scolecida</taxon>
        <taxon>Capitellidae</taxon>
        <taxon>Capitella</taxon>
    </lineage>
</organism>
<keyword evidence="1" id="KW-0472">Membrane</keyword>
<dbReference type="EnsemblMetazoa" id="CapteT225483">
    <property type="protein sequence ID" value="CapteP225483"/>
    <property type="gene ID" value="CapteG225483"/>
</dbReference>
<dbReference type="PANTHER" id="PTHR46780">
    <property type="entry name" value="PROTEIN EVA-1"/>
    <property type="match status" value="1"/>
</dbReference>
<dbReference type="EMBL" id="AMQN01008386">
    <property type="status" value="NOT_ANNOTATED_CDS"/>
    <property type="molecule type" value="Genomic_DNA"/>
</dbReference>
<evidence type="ECO:0000313" key="5">
    <source>
        <dbReference type="Proteomes" id="UP000014760"/>
    </source>
</evidence>
<dbReference type="Gene3D" id="2.60.120.740">
    <property type="match status" value="1"/>
</dbReference>
<dbReference type="InterPro" id="IPR000922">
    <property type="entry name" value="Lectin_gal-bd_dom"/>
</dbReference>
<dbReference type="HOGENOM" id="CLU_029488_4_1_1"/>
<evidence type="ECO:0000313" key="4">
    <source>
        <dbReference type="EnsemblMetazoa" id="CapteP225483"/>
    </source>
</evidence>
<name>R7UK73_CAPTE</name>
<protein>
    <recommendedName>
        <fullName evidence="2">SUEL-type lectin domain-containing protein</fullName>
    </recommendedName>
</protein>
<dbReference type="AlphaFoldDB" id="R7UK73"/>
<dbReference type="InterPro" id="IPR043159">
    <property type="entry name" value="Lectin_gal-bd_sf"/>
</dbReference>
<dbReference type="OrthoDB" id="6630641at2759"/>
<reference evidence="5" key="1">
    <citation type="submission" date="2012-12" db="EMBL/GenBank/DDBJ databases">
        <authorList>
            <person name="Hellsten U."/>
            <person name="Grimwood J."/>
            <person name="Chapman J.A."/>
            <person name="Shapiro H."/>
            <person name="Aerts A."/>
            <person name="Otillar R.P."/>
            <person name="Terry A.Y."/>
            <person name="Boore J.L."/>
            <person name="Simakov O."/>
            <person name="Marletaz F."/>
            <person name="Cho S.-J."/>
            <person name="Edsinger-Gonzales E."/>
            <person name="Havlak P."/>
            <person name="Kuo D.-H."/>
            <person name="Larsson T."/>
            <person name="Lv J."/>
            <person name="Arendt D."/>
            <person name="Savage R."/>
            <person name="Osoegawa K."/>
            <person name="de Jong P."/>
            <person name="Lindberg D.R."/>
            <person name="Seaver E.C."/>
            <person name="Weisblat D.A."/>
            <person name="Putnam N.H."/>
            <person name="Grigoriev I.V."/>
            <person name="Rokhsar D.S."/>
        </authorList>
    </citation>
    <scope>NUCLEOTIDE SEQUENCE</scope>
    <source>
        <strain evidence="5">I ESC-2004</strain>
    </source>
</reference>
<dbReference type="Proteomes" id="UP000014760">
    <property type="component" value="Unassembled WGS sequence"/>
</dbReference>
<accession>R7UK73</accession>
<sequence length="503" mass="55729">MAELRHTLMLRNEWLNTIRSGKEFCQTESFKAKCAPGKVIVVQDAFYGRMRLNRCVKVDFGYIGCSSDVLAILDRKCSGKPECEIRIPDPDLDATQPCIGDLTRYLEASYLCISVHQSNPRSCQSGGRALVTSKSGYLLSGPETGTHTCPWLISAADGQRVNITLFEFDPKGTSWLPVNLPDGMNKPCRQYAIATDLSDQTDTSICSSGRRLSQAFLSKSSSVEIRIPSSTTLAPFLLKYDVVGCAKMELSDEYWVQYAWTSSAAQIGCTTNSNSWRLTCKDNEWVGERGNCTEQQGAVSSANPQPGIPIHTYRKNSASYLPKGFAVFLIVLIALIVGLCVVVFGLILSRRRKMKRKSTAKKRQSHVGQDYNGFADVKEDFPPPPPQDNIEFDIYRYPASHLHVQEPSNDYLYTLQRMPDHDVMAAKGDVTRVVPGTPLKKCTCRHGKTYDIPANLKTCVPAPAVCIPPPNQCSTYMEWEASSLLRSDHEPDVINVAKGDGDV</sequence>
<evidence type="ECO:0000256" key="1">
    <source>
        <dbReference type="SAM" id="Phobius"/>
    </source>
</evidence>
<dbReference type="Pfam" id="PF02140">
    <property type="entry name" value="SUEL_Lectin"/>
    <property type="match status" value="1"/>
</dbReference>
<reference evidence="4" key="3">
    <citation type="submission" date="2015-06" db="UniProtKB">
        <authorList>
            <consortium name="EnsemblMetazoa"/>
        </authorList>
    </citation>
    <scope>IDENTIFICATION</scope>
</reference>
<evidence type="ECO:0000313" key="3">
    <source>
        <dbReference type="EMBL" id="ELU03682.1"/>
    </source>
</evidence>